<keyword evidence="2" id="KW-0472">Membrane</keyword>
<name>A0A183EHH0_9BILA</name>
<evidence type="ECO:0000256" key="2">
    <source>
        <dbReference type="SAM" id="Phobius"/>
    </source>
</evidence>
<keyword evidence="2" id="KW-1133">Transmembrane helix</keyword>
<keyword evidence="4" id="KW-1185">Reference proteome</keyword>
<dbReference type="WBParaSite" id="GPUH_0002043601-mRNA-1">
    <property type="protein sequence ID" value="GPUH_0002043601-mRNA-1"/>
    <property type="gene ID" value="GPUH_0002043601"/>
</dbReference>
<sequence length="69" mass="7836">MAEPLTDQLYQLYDDLPIWGKATVAGGLALALYLPYKYYSTARRRKGPIKHDYVEGENVSSSSKKHCKE</sequence>
<feature type="region of interest" description="Disordered" evidence="1">
    <location>
        <begin position="50"/>
        <end position="69"/>
    </location>
</feature>
<dbReference type="AlphaFoldDB" id="A0A183EHH0"/>
<evidence type="ECO:0000313" key="5">
    <source>
        <dbReference type="WBParaSite" id="GPUH_0002043601-mRNA-1"/>
    </source>
</evidence>
<dbReference type="EMBL" id="UYRT01090383">
    <property type="protein sequence ID" value="VDN35972.1"/>
    <property type="molecule type" value="Genomic_DNA"/>
</dbReference>
<evidence type="ECO:0000313" key="3">
    <source>
        <dbReference type="EMBL" id="VDN35972.1"/>
    </source>
</evidence>
<keyword evidence="2" id="KW-0812">Transmembrane</keyword>
<reference evidence="3 4" key="2">
    <citation type="submission" date="2018-11" db="EMBL/GenBank/DDBJ databases">
        <authorList>
            <consortium name="Pathogen Informatics"/>
        </authorList>
    </citation>
    <scope>NUCLEOTIDE SEQUENCE [LARGE SCALE GENOMIC DNA]</scope>
</reference>
<evidence type="ECO:0000313" key="4">
    <source>
        <dbReference type="Proteomes" id="UP000271098"/>
    </source>
</evidence>
<reference evidence="5" key="1">
    <citation type="submission" date="2016-06" db="UniProtKB">
        <authorList>
            <consortium name="WormBaseParasite"/>
        </authorList>
    </citation>
    <scope>IDENTIFICATION</scope>
</reference>
<protein>
    <submittedName>
        <fullName evidence="5">MitoNEET_N domain-containing protein</fullName>
    </submittedName>
</protein>
<evidence type="ECO:0000256" key="1">
    <source>
        <dbReference type="SAM" id="MobiDB-lite"/>
    </source>
</evidence>
<proteinExistence type="predicted"/>
<gene>
    <name evidence="3" type="ORF">GPUH_LOCUS20411</name>
</gene>
<accession>A0A183EHH0</accession>
<organism evidence="5">
    <name type="scientific">Gongylonema pulchrum</name>
    <dbReference type="NCBI Taxonomy" id="637853"/>
    <lineage>
        <taxon>Eukaryota</taxon>
        <taxon>Metazoa</taxon>
        <taxon>Ecdysozoa</taxon>
        <taxon>Nematoda</taxon>
        <taxon>Chromadorea</taxon>
        <taxon>Rhabditida</taxon>
        <taxon>Spirurina</taxon>
        <taxon>Spiruromorpha</taxon>
        <taxon>Spiruroidea</taxon>
        <taxon>Gongylonematidae</taxon>
        <taxon>Gongylonema</taxon>
    </lineage>
</organism>
<feature type="transmembrane region" description="Helical" evidence="2">
    <location>
        <begin position="18"/>
        <end position="36"/>
    </location>
</feature>
<dbReference type="Proteomes" id="UP000271098">
    <property type="component" value="Unassembled WGS sequence"/>
</dbReference>